<dbReference type="SMART" id="SM00903">
    <property type="entry name" value="Flavin_Reduct"/>
    <property type="match status" value="1"/>
</dbReference>
<name>A0A917LF29_9ACTN</name>
<evidence type="ECO:0000256" key="1">
    <source>
        <dbReference type="ARBA" id="ARBA00001917"/>
    </source>
</evidence>
<gene>
    <name evidence="6" type="ORF">GCM10010121_083210</name>
</gene>
<reference evidence="6" key="2">
    <citation type="submission" date="2020-09" db="EMBL/GenBank/DDBJ databases">
        <authorList>
            <person name="Sun Q."/>
            <person name="Ohkuma M."/>
        </authorList>
    </citation>
    <scope>NUCLEOTIDE SEQUENCE</scope>
    <source>
        <strain evidence="6">JCM 3086</strain>
    </source>
</reference>
<evidence type="ECO:0000259" key="5">
    <source>
        <dbReference type="SMART" id="SM00903"/>
    </source>
</evidence>
<keyword evidence="7" id="KW-1185">Reference proteome</keyword>
<protein>
    <recommendedName>
        <fullName evidence="5">Flavin reductase like domain-containing protein</fullName>
    </recommendedName>
</protein>
<dbReference type="RefSeq" id="WP_189316523.1">
    <property type="nucleotide sequence ID" value="NZ_BMQA01000062.1"/>
</dbReference>
<dbReference type="Proteomes" id="UP000657574">
    <property type="component" value="Unassembled WGS sequence"/>
</dbReference>
<dbReference type="SUPFAM" id="SSF50475">
    <property type="entry name" value="FMN-binding split barrel"/>
    <property type="match status" value="1"/>
</dbReference>
<dbReference type="InterPro" id="IPR012349">
    <property type="entry name" value="Split_barrel_FMN-bd"/>
</dbReference>
<dbReference type="GO" id="GO:0010181">
    <property type="term" value="F:FMN binding"/>
    <property type="evidence" value="ECO:0007669"/>
    <property type="project" value="InterPro"/>
</dbReference>
<dbReference type="GO" id="GO:0016646">
    <property type="term" value="F:oxidoreductase activity, acting on the CH-NH group of donors, NAD or NADP as acceptor"/>
    <property type="evidence" value="ECO:0007669"/>
    <property type="project" value="UniProtKB-ARBA"/>
</dbReference>
<dbReference type="Gene3D" id="2.30.110.10">
    <property type="entry name" value="Electron Transport, Fmn-binding Protein, Chain A"/>
    <property type="match status" value="1"/>
</dbReference>
<reference evidence="6" key="1">
    <citation type="journal article" date="2014" name="Int. J. Syst. Evol. Microbiol.">
        <title>Complete genome sequence of Corynebacterium casei LMG S-19264T (=DSM 44701T), isolated from a smear-ripened cheese.</title>
        <authorList>
            <consortium name="US DOE Joint Genome Institute (JGI-PGF)"/>
            <person name="Walter F."/>
            <person name="Albersmeier A."/>
            <person name="Kalinowski J."/>
            <person name="Ruckert C."/>
        </authorList>
    </citation>
    <scope>NUCLEOTIDE SEQUENCE</scope>
    <source>
        <strain evidence="6">JCM 3086</strain>
    </source>
</reference>
<accession>A0A917LF29</accession>
<keyword evidence="3" id="KW-0288">FMN</keyword>
<dbReference type="PANTHER" id="PTHR33798:SF5">
    <property type="entry name" value="FLAVIN REDUCTASE LIKE DOMAIN-CONTAINING PROTEIN"/>
    <property type="match status" value="1"/>
</dbReference>
<feature type="domain" description="Flavin reductase like" evidence="5">
    <location>
        <begin position="21"/>
        <end position="172"/>
    </location>
</feature>
<evidence type="ECO:0000313" key="6">
    <source>
        <dbReference type="EMBL" id="GGJ59961.1"/>
    </source>
</evidence>
<keyword evidence="2" id="KW-0285">Flavoprotein</keyword>
<evidence type="ECO:0000313" key="7">
    <source>
        <dbReference type="Proteomes" id="UP000657574"/>
    </source>
</evidence>
<evidence type="ECO:0000256" key="2">
    <source>
        <dbReference type="ARBA" id="ARBA00022630"/>
    </source>
</evidence>
<comment type="similarity">
    <text evidence="4">Belongs to the flavoredoxin family.</text>
</comment>
<sequence>MLSYDVEALRTNDAYKLITGVVQPRPIAWVSTISPAGVRNLAPFSFFTIASREPVTLFLSIGATSRPGHELKDTLANLLATRELVVNVVSLPALEAMVRSSAEVPEHIDEFDYAGLDAISSDEVSPPRVVQAAVAMECRVDEVKQVGTDTAVFARVVRLHASDGIVNDSFHVDSAALQAVGRIAGATYAVDPVAYPSPPVPQWAFAEEQEAAV</sequence>
<dbReference type="InterPro" id="IPR002563">
    <property type="entry name" value="Flavin_Rdtase-like_dom"/>
</dbReference>
<organism evidence="6 7">
    <name type="scientific">Streptomyces brasiliensis</name>
    <dbReference type="NCBI Taxonomy" id="1954"/>
    <lineage>
        <taxon>Bacteria</taxon>
        <taxon>Bacillati</taxon>
        <taxon>Actinomycetota</taxon>
        <taxon>Actinomycetes</taxon>
        <taxon>Kitasatosporales</taxon>
        <taxon>Streptomycetaceae</taxon>
        <taxon>Streptomyces</taxon>
    </lineage>
</organism>
<dbReference type="AlphaFoldDB" id="A0A917LF29"/>
<evidence type="ECO:0000256" key="4">
    <source>
        <dbReference type="ARBA" id="ARBA00038054"/>
    </source>
</evidence>
<evidence type="ECO:0000256" key="3">
    <source>
        <dbReference type="ARBA" id="ARBA00022643"/>
    </source>
</evidence>
<comment type="caution">
    <text evidence="6">The sequence shown here is derived from an EMBL/GenBank/DDBJ whole genome shotgun (WGS) entry which is preliminary data.</text>
</comment>
<comment type="cofactor">
    <cofactor evidence="1">
        <name>FMN</name>
        <dbReference type="ChEBI" id="CHEBI:58210"/>
    </cofactor>
</comment>
<dbReference type="PANTHER" id="PTHR33798">
    <property type="entry name" value="FLAVOPROTEIN OXYGENASE"/>
    <property type="match status" value="1"/>
</dbReference>
<proteinExistence type="inferred from homology"/>
<dbReference type="EMBL" id="BMQA01000062">
    <property type="protein sequence ID" value="GGJ59961.1"/>
    <property type="molecule type" value="Genomic_DNA"/>
</dbReference>
<dbReference type="Pfam" id="PF01613">
    <property type="entry name" value="Flavin_Reduct"/>
    <property type="match status" value="1"/>
</dbReference>